<dbReference type="PANTHER" id="PTHR11070:SF64">
    <property type="entry name" value="ATP-DEPENDENT DNA HELICASE REP"/>
    <property type="match status" value="1"/>
</dbReference>
<dbReference type="Pfam" id="PF00580">
    <property type="entry name" value="UvrD-helicase"/>
    <property type="match status" value="1"/>
</dbReference>
<dbReference type="SUPFAM" id="SSF52540">
    <property type="entry name" value="P-loop containing nucleoside triphosphate hydrolases"/>
    <property type="match status" value="1"/>
</dbReference>
<keyword evidence="6 11" id="KW-0067">ATP-binding</keyword>
<dbReference type="InterPro" id="IPR014017">
    <property type="entry name" value="DNA_helicase_UvrD-like_C"/>
</dbReference>
<dbReference type="GO" id="GO:0005524">
    <property type="term" value="F:ATP binding"/>
    <property type="evidence" value="ECO:0007669"/>
    <property type="project" value="UniProtKB-UniRule"/>
</dbReference>
<gene>
    <name evidence="11" type="primary">rep</name>
    <name evidence="15" type="ORF">L196_06929</name>
</gene>
<proteinExistence type="inferred from homology"/>
<evidence type="ECO:0000256" key="6">
    <source>
        <dbReference type="ARBA" id="ARBA00022840"/>
    </source>
</evidence>
<dbReference type="Gene3D" id="1.10.10.160">
    <property type="match status" value="1"/>
</dbReference>
<dbReference type="InterPro" id="IPR013986">
    <property type="entry name" value="DExx_box_DNA_helicase_dom_sf"/>
</dbReference>
<evidence type="ECO:0000256" key="4">
    <source>
        <dbReference type="ARBA" id="ARBA00022801"/>
    </source>
</evidence>
<dbReference type="EMBL" id="ASHL01000005">
    <property type="protein sequence ID" value="EPD12876.1"/>
    <property type="molecule type" value="Genomic_DNA"/>
</dbReference>
<protein>
    <recommendedName>
        <fullName evidence="11">ATP-dependent DNA helicase Rep</fullName>
        <ecNumber evidence="11">5.6.2.4</ecNumber>
    </recommendedName>
    <alternativeName>
        <fullName evidence="11">DNA 3'-5' helicase Rep</fullName>
    </alternativeName>
</protein>
<dbReference type="Gene3D" id="1.10.486.10">
    <property type="entry name" value="PCRA, domain 4"/>
    <property type="match status" value="1"/>
</dbReference>
<dbReference type="GO" id="GO:0005829">
    <property type="term" value="C:cytosol"/>
    <property type="evidence" value="ECO:0007669"/>
    <property type="project" value="TreeGrafter"/>
</dbReference>
<name>A0AB33Z0G0_9GAMM</name>
<keyword evidence="16" id="KW-1185">Reference proteome</keyword>
<dbReference type="CDD" id="cd17932">
    <property type="entry name" value="DEXQc_UvrD"/>
    <property type="match status" value="1"/>
</dbReference>
<comment type="catalytic activity">
    <reaction evidence="9 11">
        <text>Couples ATP hydrolysis with the unwinding of duplex DNA by translocating in the 3'-5' direction.</text>
        <dbReference type="EC" id="5.6.2.4"/>
    </reaction>
</comment>
<dbReference type="GO" id="GO:0006260">
    <property type="term" value="P:DNA replication"/>
    <property type="evidence" value="ECO:0007669"/>
    <property type="project" value="UniProtKB-UniRule"/>
</dbReference>
<keyword evidence="2 11" id="KW-0235">DNA replication</keyword>
<keyword evidence="8 11" id="KW-0413">Isomerase</keyword>
<evidence type="ECO:0000256" key="9">
    <source>
        <dbReference type="ARBA" id="ARBA00034617"/>
    </source>
</evidence>
<keyword evidence="7 11" id="KW-0238">DNA-binding</keyword>
<comment type="catalytic activity">
    <reaction evidence="10 11">
        <text>ATP + H2O = ADP + phosphate + H(+)</text>
        <dbReference type="Rhea" id="RHEA:13065"/>
        <dbReference type="ChEBI" id="CHEBI:15377"/>
        <dbReference type="ChEBI" id="CHEBI:15378"/>
        <dbReference type="ChEBI" id="CHEBI:30616"/>
        <dbReference type="ChEBI" id="CHEBI:43474"/>
        <dbReference type="ChEBI" id="CHEBI:456216"/>
        <dbReference type="EC" id="5.6.2.4"/>
    </reaction>
</comment>
<comment type="function">
    <text evidence="11">Rep helicase is a single-stranded DNA-dependent ATPase involved in DNA replication; it can initiate unwinding at a nick in the DNA. It binds to the single-stranded DNA and acts in a progressive fashion along the DNA in the 3' to 5' direction.</text>
</comment>
<evidence type="ECO:0000313" key="15">
    <source>
        <dbReference type="EMBL" id="EPD12876.1"/>
    </source>
</evidence>
<evidence type="ECO:0000256" key="1">
    <source>
        <dbReference type="ARBA" id="ARBA00009922"/>
    </source>
</evidence>
<evidence type="ECO:0000256" key="2">
    <source>
        <dbReference type="ARBA" id="ARBA00022705"/>
    </source>
</evidence>
<dbReference type="InterPro" id="IPR005752">
    <property type="entry name" value="Helicase_Rep"/>
</dbReference>
<dbReference type="EC" id="5.6.2.4" evidence="11"/>
<feature type="domain" description="UvrD-like helicase ATP-binding" evidence="13">
    <location>
        <begin position="2"/>
        <end position="281"/>
    </location>
</feature>
<evidence type="ECO:0000256" key="12">
    <source>
        <dbReference type="PROSITE-ProRule" id="PRU00560"/>
    </source>
</evidence>
<evidence type="ECO:0000256" key="11">
    <source>
        <dbReference type="HAMAP-Rule" id="MF_01920"/>
    </source>
</evidence>
<accession>A0AB33Z0G0</accession>
<dbReference type="RefSeq" id="WP_016390451.1">
    <property type="nucleotide sequence ID" value="NZ_KE646808.1"/>
</dbReference>
<dbReference type="Gene3D" id="3.40.50.300">
    <property type="entry name" value="P-loop containing nucleotide triphosphate hydrolases"/>
    <property type="match status" value="2"/>
</dbReference>
<dbReference type="GO" id="GO:0016787">
    <property type="term" value="F:hydrolase activity"/>
    <property type="evidence" value="ECO:0007669"/>
    <property type="project" value="UniProtKB-UniRule"/>
</dbReference>
<comment type="caution">
    <text evidence="15">The sequence shown here is derived from an EMBL/GenBank/DDBJ whole genome shotgun (WGS) entry which is preliminary data.</text>
</comment>
<evidence type="ECO:0000256" key="8">
    <source>
        <dbReference type="ARBA" id="ARBA00023235"/>
    </source>
</evidence>
<dbReference type="PANTHER" id="PTHR11070">
    <property type="entry name" value="UVRD / RECB / PCRA DNA HELICASE FAMILY MEMBER"/>
    <property type="match status" value="1"/>
</dbReference>
<dbReference type="GO" id="GO:0000725">
    <property type="term" value="P:recombinational repair"/>
    <property type="evidence" value="ECO:0007669"/>
    <property type="project" value="TreeGrafter"/>
</dbReference>
<keyword evidence="5 11" id="KW-0347">Helicase</keyword>
<feature type="binding site" evidence="12">
    <location>
        <begin position="23"/>
        <end position="30"/>
    </location>
    <ligand>
        <name>ATP</name>
        <dbReference type="ChEBI" id="CHEBI:30616"/>
    </ligand>
</feature>
<dbReference type="PROSITE" id="PS51198">
    <property type="entry name" value="UVRD_HELICASE_ATP_BIND"/>
    <property type="match status" value="1"/>
</dbReference>
<feature type="domain" description="UvrD-like helicase C-terminal" evidence="14">
    <location>
        <begin position="282"/>
        <end position="562"/>
    </location>
</feature>
<evidence type="ECO:0000256" key="10">
    <source>
        <dbReference type="ARBA" id="ARBA00048988"/>
    </source>
</evidence>
<comment type="subunit">
    <text evidence="11">Homodimer.</text>
</comment>
<comment type="similarity">
    <text evidence="1 11">Belongs to the helicase family. UvrD subfamily.</text>
</comment>
<feature type="binding site" evidence="11">
    <location>
        <position position="279"/>
    </location>
    <ligand>
        <name>ATP</name>
        <dbReference type="ChEBI" id="CHEBI:30616"/>
    </ligand>
</feature>
<dbReference type="InterPro" id="IPR027417">
    <property type="entry name" value="P-loop_NTPase"/>
</dbReference>
<evidence type="ECO:0000256" key="7">
    <source>
        <dbReference type="ARBA" id="ARBA00023125"/>
    </source>
</evidence>
<reference evidence="15 16" key="1">
    <citation type="journal article" date="2013" name="Genome Announc.">
        <title>Genome Sequence of the Pyrene- and Fluoranthene-Degrading Bacterium Cycloclasticus sp. Strain PY97M.</title>
        <authorList>
            <person name="Cui Z."/>
            <person name="Xu G."/>
            <person name="Li Q."/>
            <person name="Gao W."/>
            <person name="Zheng L."/>
        </authorList>
    </citation>
    <scope>NUCLEOTIDE SEQUENCE [LARGE SCALE GENOMIC DNA]</scope>
    <source>
        <strain evidence="15 16">PY97M</strain>
    </source>
</reference>
<organism evidence="15 16">
    <name type="scientific">Cycloclasticus pugetii</name>
    <dbReference type="NCBI Taxonomy" id="34068"/>
    <lineage>
        <taxon>Bacteria</taxon>
        <taxon>Pseudomonadati</taxon>
        <taxon>Pseudomonadota</taxon>
        <taxon>Gammaproteobacteria</taxon>
        <taxon>Thiotrichales</taxon>
        <taxon>Piscirickettsiaceae</taxon>
        <taxon>Cycloclasticus</taxon>
    </lineage>
</organism>
<dbReference type="GO" id="GO:0003697">
    <property type="term" value="F:single-stranded DNA binding"/>
    <property type="evidence" value="ECO:0007669"/>
    <property type="project" value="UniProtKB-UniRule"/>
</dbReference>
<sequence length="667" mass="76894">MPKLNPEQHKAVITTDTPLLVIAGAGSGKTRVITEKISHLISNGVEAKHITAVTFTNKAAREMRSRVDKLCSSKKTKGIRISTFHSLGLDIIRKEYQTLGFKKNISILDEQDKFKVLQDILDNSQHQLDKAQISPLSWQISDWKNQAVLPAQAMSLAEDAQQQFAAALYEQYQQYNRVCNAVDFDDLILTPLVLFNEHPSVLEKWQNSTRYLLLDEYQDTNTTQYEFFKHLVGAIGQFTVVGDDDQSIYAWRGANPENLFTLKKDFPRLEIIKLEQNYRSNQRILKAANQLISNNPHLYEKNLWSNIKSDEKINVIRCKDEFSESQQIAAEISRIKFKHRASNADFAILYRSNHQARLLEKSLRELSLPYAISGGTSFFSHAEIKDTLCYIKLLINPDDNSAFLRVINTPRREIGTSTVEKLALYANSRHISLFDACFEIGLEQQLNERTYYKLRSFCDWIVSLSDRTQQEDPIAILHEMLQHIEYYDWIKTHANSDKQAERKINNVLELIKWIENSAKKSQEERSLGDIVSRMMLLDSLERNEEEEKTDQIKLMTLHAAKGLEFPYVYLIGMEEGILPHQNSIDTDQIEEERRLAYVGITRAQQQLTFSYCAQRKKYGDVSSTEPSRFLTELPVEDLDWAAVQKKNPEEQKKKGQESLALMKSLLN</sequence>
<evidence type="ECO:0000256" key="5">
    <source>
        <dbReference type="ARBA" id="ARBA00022806"/>
    </source>
</evidence>
<keyword evidence="4 11" id="KW-0378">Hydrolase</keyword>
<dbReference type="CDD" id="cd18807">
    <property type="entry name" value="SF1_C_UvrD"/>
    <property type="match status" value="1"/>
</dbReference>
<evidence type="ECO:0000256" key="3">
    <source>
        <dbReference type="ARBA" id="ARBA00022741"/>
    </source>
</evidence>
<dbReference type="Pfam" id="PF13361">
    <property type="entry name" value="UvrD_C"/>
    <property type="match status" value="1"/>
</dbReference>
<dbReference type="InterPro" id="IPR000212">
    <property type="entry name" value="DNA_helicase_UvrD/REP"/>
</dbReference>
<dbReference type="InterPro" id="IPR014016">
    <property type="entry name" value="UvrD-like_ATP-bd"/>
</dbReference>
<evidence type="ECO:0000313" key="16">
    <source>
        <dbReference type="Proteomes" id="UP000015462"/>
    </source>
</evidence>
<evidence type="ECO:0000259" key="14">
    <source>
        <dbReference type="PROSITE" id="PS51217"/>
    </source>
</evidence>
<evidence type="ECO:0000259" key="13">
    <source>
        <dbReference type="PROSITE" id="PS51198"/>
    </source>
</evidence>
<dbReference type="GO" id="GO:0043138">
    <property type="term" value="F:3'-5' DNA helicase activity"/>
    <property type="evidence" value="ECO:0007669"/>
    <property type="project" value="UniProtKB-UniRule"/>
</dbReference>
<dbReference type="HAMAP" id="MF_01920">
    <property type="entry name" value="Helicase_Rep"/>
    <property type="match status" value="1"/>
</dbReference>
<dbReference type="AlphaFoldDB" id="A0AB33Z0G0"/>
<dbReference type="Proteomes" id="UP000015462">
    <property type="component" value="Unassembled WGS sequence"/>
</dbReference>
<dbReference type="PROSITE" id="PS51217">
    <property type="entry name" value="UVRD_HELICASE_CTER"/>
    <property type="match status" value="1"/>
</dbReference>
<keyword evidence="3 11" id="KW-0547">Nucleotide-binding</keyword>